<gene>
    <name evidence="4" type="ORF">N7498_002891</name>
</gene>
<dbReference type="AlphaFoldDB" id="A0A9W9TBM5"/>
<reference evidence="4" key="1">
    <citation type="submission" date="2022-12" db="EMBL/GenBank/DDBJ databases">
        <authorList>
            <person name="Petersen C."/>
        </authorList>
    </citation>
    <scope>NUCLEOTIDE SEQUENCE</scope>
    <source>
        <strain evidence="4">IBT 15544</strain>
    </source>
</reference>
<dbReference type="InterPro" id="IPR011989">
    <property type="entry name" value="ARM-like"/>
</dbReference>
<name>A0A9W9TBM5_9EURO</name>
<dbReference type="Proteomes" id="UP001150904">
    <property type="component" value="Unassembled WGS sequence"/>
</dbReference>
<comment type="similarity">
    <text evidence="1">Belongs to the WAPL family.</text>
</comment>
<comment type="caution">
    <text evidence="4">The sequence shown here is derived from an EMBL/GenBank/DDBJ whole genome shotgun (WGS) entry which is preliminary data.</text>
</comment>
<protein>
    <recommendedName>
        <fullName evidence="3">Wings apart-like protein C-terminal domain-containing protein</fullName>
    </recommendedName>
</protein>
<dbReference type="InterPro" id="IPR039874">
    <property type="entry name" value="WAPL"/>
</dbReference>
<dbReference type="GeneID" id="83177254"/>
<feature type="domain" description="Wings apart-like protein C-terminal" evidence="3">
    <location>
        <begin position="373"/>
        <end position="713"/>
    </location>
</feature>
<dbReference type="PANTHER" id="PTHR22100">
    <property type="entry name" value="WINGS APART-LIKE PROTEIN HOMOLOG"/>
    <property type="match status" value="1"/>
</dbReference>
<feature type="compositionally biased region" description="Basic and acidic residues" evidence="2">
    <location>
        <begin position="189"/>
        <end position="211"/>
    </location>
</feature>
<sequence>MDHPRPRNRRLVTYGASTRNPPPSKTISARASTVKDITGSCPPDRKLEGTEKGYKRSSRPGASMAPTLEKPRESAEDSIYNLPSSDEEGQKTIVQRKRRRQGSSLNASLHKDSLESRAASIVDTNPRPRNNSTPKQDAGISVAKNASPRTKKTARDPSRLFGRKQGGGSQPIRQTFTTTPDTTNIIESTKAERSSSEDSEPLRQARTESPSENKISNSRNPVLPSPRKVARTTAGSTTPGRRRLIDSLATRGQFDDEVSPKKPMDSPLSSPFARRGPHPPRPPKDVGSPSVPIEGHLDGYGQDSTVPASPHLRGSKVTYARQRSFLDDLLGQALPTDLEQLDPLISPRGSNERMPSARIFAIDEINNDDDGTVRSIHELRQAGGNARYRGTVESIFEDIEDPQNSVSGRSSALTQLCGKLLDSKLARQFIDCGFDKRLVDCLSPDLDVVPAALALCAFGLASQGRSLPYIIATAAWPKLLDTSPILMSVQDDLFIMAQAQKSNLSRPARNLVQSTASQIRSALLQDDTSIQLSPCFLALHCFKIIISAFQEKGECPSGLPTPLLKQLVDLLLSKSPECDGFRSFAPEKSHVLGLGLSILEVHTTLGDPPQREHRDILSLLTGMHGLLYAKDDSDTASQQMQMLYIRVILNMTNNDPMLCDSFATSAMVGQLAEIAITKFGDLTEDSLAQDNSPLDTVILALGALINLTEQSEASRAMFLQASNGGESLLDRLLHLFADNVDSTSKAHSVLEVHHNVAVGYLAVLLLALSLDADARVQIKRPMRSNGLAIVMSTVDEFLQYHRKIEQELHPPQAQGKASGFVARLQSLVSQVKHIEH</sequence>
<reference evidence="4" key="2">
    <citation type="journal article" date="2023" name="IMA Fungus">
        <title>Comparative genomic study of the Penicillium genus elucidates a diverse pangenome and 15 lateral gene transfer events.</title>
        <authorList>
            <person name="Petersen C."/>
            <person name="Sorensen T."/>
            <person name="Nielsen M.R."/>
            <person name="Sondergaard T.E."/>
            <person name="Sorensen J.L."/>
            <person name="Fitzpatrick D.A."/>
            <person name="Frisvad J.C."/>
            <person name="Nielsen K.L."/>
        </authorList>
    </citation>
    <scope>NUCLEOTIDE SEQUENCE</scope>
    <source>
        <strain evidence="4">IBT 15544</strain>
    </source>
</reference>
<feature type="compositionally biased region" description="Basic and acidic residues" evidence="2">
    <location>
        <begin position="43"/>
        <end position="54"/>
    </location>
</feature>
<keyword evidence="5" id="KW-1185">Reference proteome</keyword>
<dbReference type="InterPro" id="IPR022771">
    <property type="entry name" value="WAPL_C"/>
</dbReference>
<feature type="compositionally biased region" description="Low complexity" evidence="2">
    <location>
        <begin position="172"/>
        <end position="188"/>
    </location>
</feature>
<evidence type="ECO:0000256" key="1">
    <source>
        <dbReference type="ARBA" id="ARBA00006854"/>
    </source>
</evidence>
<feature type="region of interest" description="Disordered" evidence="2">
    <location>
        <begin position="1"/>
        <end position="314"/>
    </location>
</feature>
<proteinExistence type="inferred from homology"/>
<dbReference type="PANTHER" id="PTHR22100:SF13">
    <property type="entry name" value="WINGS APART-LIKE PROTEIN HOMOLOG"/>
    <property type="match status" value="1"/>
</dbReference>
<evidence type="ECO:0000259" key="3">
    <source>
        <dbReference type="Pfam" id="PF07814"/>
    </source>
</evidence>
<feature type="compositionally biased region" description="Basic residues" evidence="2">
    <location>
        <begin position="1"/>
        <end position="10"/>
    </location>
</feature>
<dbReference type="OrthoDB" id="5976022at2759"/>
<evidence type="ECO:0000256" key="2">
    <source>
        <dbReference type="SAM" id="MobiDB-lite"/>
    </source>
</evidence>
<evidence type="ECO:0000313" key="5">
    <source>
        <dbReference type="Proteomes" id="UP001150904"/>
    </source>
</evidence>
<dbReference type="Pfam" id="PF07814">
    <property type="entry name" value="WAPL"/>
    <property type="match status" value="1"/>
</dbReference>
<dbReference type="Gene3D" id="1.25.10.10">
    <property type="entry name" value="Leucine-rich Repeat Variant"/>
    <property type="match status" value="2"/>
</dbReference>
<organism evidence="4 5">
    <name type="scientific">Penicillium cinerascens</name>
    <dbReference type="NCBI Taxonomy" id="70096"/>
    <lineage>
        <taxon>Eukaryota</taxon>
        <taxon>Fungi</taxon>
        <taxon>Dikarya</taxon>
        <taxon>Ascomycota</taxon>
        <taxon>Pezizomycotina</taxon>
        <taxon>Eurotiomycetes</taxon>
        <taxon>Eurotiomycetidae</taxon>
        <taxon>Eurotiales</taxon>
        <taxon>Aspergillaceae</taxon>
        <taxon>Penicillium</taxon>
    </lineage>
</organism>
<dbReference type="RefSeq" id="XP_058312297.1">
    <property type="nucleotide sequence ID" value="XM_058449953.1"/>
</dbReference>
<feature type="compositionally biased region" description="Polar residues" evidence="2">
    <location>
        <begin position="15"/>
        <end position="31"/>
    </location>
</feature>
<evidence type="ECO:0000313" key="4">
    <source>
        <dbReference type="EMBL" id="KAJ5216484.1"/>
    </source>
</evidence>
<dbReference type="EMBL" id="JAPQKR010000005">
    <property type="protein sequence ID" value="KAJ5216484.1"/>
    <property type="molecule type" value="Genomic_DNA"/>
</dbReference>
<accession>A0A9W9TBM5</accession>